<keyword evidence="2" id="KW-1185">Reference proteome</keyword>
<comment type="caution">
    <text evidence="1">The sequence shown here is derived from an EMBL/GenBank/DDBJ whole genome shotgun (WGS) entry which is preliminary data.</text>
</comment>
<feature type="non-terminal residue" evidence="1">
    <location>
        <position position="1"/>
    </location>
</feature>
<dbReference type="EMBL" id="CAJVPS010023678">
    <property type="protein sequence ID" value="CAG8714223.1"/>
    <property type="molecule type" value="Genomic_DNA"/>
</dbReference>
<dbReference type="InterPro" id="IPR059179">
    <property type="entry name" value="MLKL-like_MCAfunc"/>
</dbReference>
<dbReference type="CDD" id="cd21037">
    <property type="entry name" value="MLKL_NTD"/>
    <property type="match status" value="2"/>
</dbReference>
<feature type="non-terminal residue" evidence="1">
    <location>
        <position position="274"/>
    </location>
</feature>
<dbReference type="AlphaFoldDB" id="A0A9N9I0L8"/>
<reference evidence="1" key="1">
    <citation type="submission" date="2021-06" db="EMBL/GenBank/DDBJ databases">
        <authorList>
            <person name="Kallberg Y."/>
            <person name="Tangrot J."/>
            <person name="Rosling A."/>
        </authorList>
    </citation>
    <scope>NUCLEOTIDE SEQUENCE</scope>
    <source>
        <strain evidence="1">FL130A</strain>
    </source>
</reference>
<evidence type="ECO:0000313" key="1">
    <source>
        <dbReference type="EMBL" id="CAG8714223.1"/>
    </source>
</evidence>
<dbReference type="InterPro" id="IPR036537">
    <property type="entry name" value="Adaptor_Cbl_N_dom_sf"/>
</dbReference>
<organism evidence="1 2">
    <name type="scientific">Ambispora leptoticha</name>
    <dbReference type="NCBI Taxonomy" id="144679"/>
    <lineage>
        <taxon>Eukaryota</taxon>
        <taxon>Fungi</taxon>
        <taxon>Fungi incertae sedis</taxon>
        <taxon>Mucoromycota</taxon>
        <taxon>Glomeromycotina</taxon>
        <taxon>Glomeromycetes</taxon>
        <taxon>Archaeosporales</taxon>
        <taxon>Ambisporaceae</taxon>
        <taxon>Ambispora</taxon>
    </lineage>
</organism>
<dbReference type="Gene3D" id="1.20.930.20">
    <property type="entry name" value="Adaptor protein Cbl, N-terminal domain"/>
    <property type="match status" value="2"/>
</dbReference>
<sequence>IRIDKNEPGAFNNVQIAASYIPLVDLVKILFEDILKIYENAECNIELCAVMLERVAAAKYALEKMLRKGVDYIYEKEYSLSLKQFVEVLIEIEEFTDQVSKLKGARKFIETNNVKQRFHKLIKEYDTCMKDLHFSMEITNENEREEEAKRINKALEMLRKADDYLFEKEYFLSLKNFVDVLKEIKEFTDHIAKLKGLRKFVEAGKVKQQFHKLIKQYDTCMKDLHFSIITNENEKEEEVKRINKALDDLEKIDFEVGIANSKLDKLAEDISDIK</sequence>
<proteinExistence type="predicted"/>
<gene>
    <name evidence="1" type="ORF">ALEPTO_LOCUS12009</name>
</gene>
<dbReference type="Proteomes" id="UP000789508">
    <property type="component" value="Unassembled WGS sequence"/>
</dbReference>
<dbReference type="GO" id="GO:0007166">
    <property type="term" value="P:cell surface receptor signaling pathway"/>
    <property type="evidence" value="ECO:0007669"/>
    <property type="project" value="InterPro"/>
</dbReference>
<dbReference type="OrthoDB" id="2439234at2759"/>
<accession>A0A9N9I0L8</accession>
<evidence type="ECO:0000313" key="2">
    <source>
        <dbReference type="Proteomes" id="UP000789508"/>
    </source>
</evidence>
<protein>
    <submittedName>
        <fullName evidence="1">9111_t:CDS:1</fullName>
    </submittedName>
</protein>
<name>A0A9N9I0L8_9GLOM</name>